<dbReference type="AlphaFoldDB" id="A0A840G5S5"/>
<dbReference type="Gene3D" id="1.20.120.10">
    <property type="entry name" value="Cytochrome c/b562"/>
    <property type="match status" value="1"/>
</dbReference>
<feature type="chain" id="PRO_5032378186" evidence="1">
    <location>
        <begin position="20"/>
        <end position="142"/>
    </location>
</feature>
<dbReference type="PROSITE" id="PS51009">
    <property type="entry name" value="CYTCII"/>
    <property type="match status" value="1"/>
</dbReference>
<keyword evidence="1" id="KW-0732">Signal</keyword>
<evidence type="ECO:0000313" key="2">
    <source>
        <dbReference type="EMBL" id="MBB4247723.1"/>
    </source>
</evidence>
<dbReference type="Proteomes" id="UP000587070">
    <property type="component" value="Unassembled WGS sequence"/>
</dbReference>
<proteinExistence type="predicted"/>
<accession>A0A840G5S5</accession>
<protein>
    <submittedName>
        <fullName evidence="2">Cytochrome c553</fullName>
    </submittedName>
</protein>
<keyword evidence="3" id="KW-1185">Reference proteome</keyword>
<dbReference type="GO" id="GO:0022900">
    <property type="term" value="P:electron transport chain"/>
    <property type="evidence" value="ECO:0007669"/>
    <property type="project" value="InterPro"/>
</dbReference>
<evidence type="ECO:0000256" key="1">
    <source>
        <dbReference type="SAM" id="SignalP"/>
    </source>
</evidence>
<dbReference type="InterPro" id="IPR010980">
    <property type="entry name" value="Cyt_c/b562"/>
</dbReference>
<name>A0A840G5S5_RHOTE</name>
<feature type="signal peptide" evidence="1">
    <location>
        <begin position="1"/>
        <end position="19"/>
    </location>
</feature>
<reference evidence="2 3" key="1">
    <citation type="submission" date="2020-08" db="EMBL/GenBank/DDBJ databases">
        <title>Genome sequencing of Purple Non-Sulfur Bacteria from various extreme environments.</title>
        <authorList>
            <person name="Mayer M."/>
        </authorList>
    </citation>
    <scope>NUCLEOTIDE SEQUENCE [LARGE SCALE GENOMIC DNA]</scope>
    <source>
        <strain evidence="2 3">2761</strain>
    </source>
</reference>
<evidence type="ECO:0000313" key="3">
    <source>
        <dbReference type="Proteomes" id="UP000587070"/>
    </source>
</evidence>
<comment type="caution">
    <text evidence="2">The sequence shown here is derived from an EMBL/GenBank/DDBJ whole genome shotgun (WGS) entry which is preliminary data.</text>
</comment>
<organism evidence="2 3">
    <name type="scientific">Rhodocyclus tenuis</name>
    <name type="common">Rhodospirillum tenue</name>
    <dbReference type="NCBI Taxonomy" id="1066"/>
    <lineage>
        <taxon>Bacteria</taxon>
        <taxon>Pseudomonadati</taxon>
        <taxon>Pseudomonadota</taxon>
        <taxon>Betaproteobacteria</taxon>
        <taxon>Rhodocyclales</taxon>
        <taxon>Rhodocyclaceae</taxon>
        <taxon>Rhodocyclus</taxon>
    </lineage>
</organism>
<gene>
    <name evidence="2" type="ORF">GGD90_002108</name>
</gene>
<dbReference type="OrthoDB" id="1150802at2"/>
<dbReference type="GO" id="GO:0020037">
    <property type="term" value="F:heme binding"/>
    <property type="evidence" value="ECO:0007669"/>
    <property type="project" value="InterPro"/>
</dbReference>
<dbReference type="SUPFAM" id="SSF47175">
    <property type="entry name" value="Cytochromes"/>
    <property type="match status" value="1"/>
</dbReference>
<dbReference type="GO" id="GO:0009055">
    <property type="term" value="F:electron transfer activity"/>
    <property type="evidence" value="ECO:0007669"/>
    <property type="project" value="InterPro"/>
</dbReference>
<dbReference type="RefSeq" id="WP_153116691.1">
    <property type="nucleotide sequence ID" value="NZ_JACIGE010000007.1"/>
</dbReference>
<dbReference type="EMBL" id="JACIGE010000007">
    <property type="protein sequence ID" value="MBB4247723.1"/>
    <property type="molecule type" value="Genomic_DNA"/>
</dbReference>
<sequence>MKSTTLCLLALLASVPALAEDERLFAPLPAPAQEVLREQMLDNLLAVNEIVSLLASGGVKEAGVIAENRLGLTAMGKNRTLPFDARPGVHMPPAMHAVAFAGHRAASEFAAAAASGDRDRALALLPNITGTCVACHLTYRTR</sequence>
<dbReference type="GO" id="GO:0005506">
    <property type="term" value="F:iron ion binding"/>
    <property type="evidence" value="ECO:0007669"/>
    <property type="project" value="InterPro"/>
</dbReference>
<dbReference type="InterPro" id="IPR002321">
    <property type="entry name" value="Cyt_c_II"/>
</dbReference>